<name>A0A653L0K9_AERVE</name>
<evidence type="ECO:0000313" key="1">
    <source>
        <dbReference type="EMBL" id="VXA85159.1"/>
    </source>
</evidence>
<accession>A0A653L0K9</accession>
<organism evidence="1 2">
    <name type="scientific">Aeromonas veronii</name>
    <dbReference type="NCBI Taxonomy" id="654"/>
    <lineage>
        <taxon>Bacteria</taxon>
        <taxon>Pseudomonadati</taxon>
        <taxon>Pseudomonadota</taxon>
        <taxon>Gammaproteobacteria</taxon>
        <taxon>Aeromonadales</taxon>
        <taxon>Aeromonadaceae</taxon>
        <taxon>Aeromonas</taxon>
    </lineage>
</organism>
<gene>
    <name evidence="1" type="ORF">AERO8C_20309</name>
</gene>
<dbReference type="EMBL" id="CABWLC010000012">
    <property type="protein sequence ID" value="VXA85159.1"/>
    <property type="molecule type" value="Genomic_DNA"/>
</dbReference>
<protein>
    <submittedName>
        <fullName evidence="1">Uncharacterized protein</fullName>
    </submittedName>
</protein>
<evidence type="ECO:0000313" key="2">
    <source>
        <dbReference type="Proteomes" id="UP000439123"/>
    </source>
</evidence>
<reference evidence="1 2" key="1">
    <citation type="submission" date="2019-10" db="EMBL/GenBank/DDBJ databases">
        <authorList>
            <person name="Karimi E."/>
        </authorList>
    </citation>
    <scope>NUCLEOTIDE SEQUENCE [LARGE SCALE GENOMIC DNA]</scope>
    <source>
        <strain evidence="1">Aeromonas sp. 8C</strain>
    </source>
</reference>
<dbReference type="Proteomes" id="UP000439123">
    <property type="component" value="Unassembled WGS sequence"/>
</dbReference>
<sequence>MRDKYITEHDTYNRCSYIELHL</sequence>
<dbReference type="AlphaFoldDB" id="A0A653L0K9"/>
<proteinExistence type="predicted"/>